<protein>
    <submittedName>
        <fullName evidence="6">Neurofibromin</fullName>
    </submittedName>
</protein>
<dbReference type="PANTHER" id="PTHR10194:SF60">
    <property type="entry name" value="RAS GTPASE-ACTIVATING PROTEIN RASKOL"/>
    <property type="match status" value="1"/>
</dbReference>
<name>A0A9Q0LWV2_ANAIG</name>
<dbReference type="PROSITE" id="PS50021">
    <property type="entry name" value="CH"/>
    <property type="match status" value="1"/>
</dbReference>
<dbReference type="InterPro" id="IPR036872">
    <property type="entry name" value="CH_dom_sf"/>
</dbReference>
<keyword evidence="2" id="KW-0175">Coiled coil</keyword>
<dbReference type="SMART" id="SM00323">
    <property type="entry name" value="RasGAP"/>
    <property type="match status" value="1"/>
</dbReference>
<evidence type="ECO:0000259" key="4">
    <source>
        <dbReference type="PROSITE" id="PS50018"/>
    </source>
</evidence>
<keyword evidence="1" id="KW-0343">GTPase activation</keyword>
<dbReference type="SUPFAM" id="SSF47576">
    <property type="entry name" value="Calponin-homology domain, CH-domain"/>
    <property type="match status" value="1"/>
</dbReference>
<dbReference type="SUPFAM" id="SSF50729">
    <property type="entry name" value="PH domain-like"/>
    <property type="match status" value="1"/>
</dbReference>
<accession>A0A9Q0LWV2</accession>
<dbReference type="AlphaFoldDB" id="A0A9Q0LWV2"/>
<dbReference type="GO" id="GO:0005096">
    <property type="term" value="F:GTPase activator activity"/>
    <property type="evidence" value="ECO:0007669"/>
    <property type="project" value="UniProtKB-KW"/>
</dbReference>
<dbReference type="InterPro" id="IPR001715">
    <property type="entry name" value="CH_dom"/>
</dbReference>
<dbReference type="InterPro" id="IPR039360">
    <property type="entry name" value="Ras_GTPase"/>
</dbReference>
<dbReference type="Gene3D" id="1.10.506.10">
    <property type="entry name" value="GTPase Activation - p120gap, domain 1"/>
    <property type="match status" value="1"/>
</dbReference>
<dbReference type="InterPro" id="IPR001936">
    <property type="entry name" value="RasGAP_dom"/>
</dbReference>
<proteinExistence type="predicted"/>
<evidence type="ECO:0000313" key="7">
    <source>
        <dbReference type="Proteomes" id="UP001149090"/>
    </source>
</evidence>
<evidence type="ECO:0000259" key="5">
    <source>
        <dbReference type="PROSITE" id="PS50021"/>
    </source>
</evidence>
<dbReference type="InterPro" id="IPR011993">
    <property type="entry name" value="PH-like_dom_sf"/>
</dbReference>
<keyword evidence="7" id="KW-1185">Reference proteome</keyword>
<dbReference type="SUPFAM" id="SSF48350">
    <property type="entry name" value="GTPase activation domain, GAP"/>
    <property type="match status" value="1"/>
</dbReference>
<dbReference type="Pfam" id="PF00616">
    <property type="entry name" value="RasGAP"/>
    <property type="match status" value="1"/>
</dbReference>
<dbReference type="SMART" id="SM00233">
    <property type="entry name" value="PH"/>
    <property type="match status" value="1"/>
</dbReference>
<feature type="domain" description="PH" evidence="3">
    <location>
        <begin position="830"/>
        <end position="933"/>
    </location>
</feature>
<feature type="domain" description="Calponin-homology (CH)" evidence="5">
    <location>
        <begin position="38"/>
        <end position="142"/>
    </location>
</feature>
<dbReference type="OrthoDB" id="775356at2759"/>
<dbReference type="PROSITE" id="PS50018">
    <property type="entry name" value="RAS_GTPASE_ACTIV_2"/>
    <property type="match status" value="1"/>
</dbReference>
<evidence type="ECO:0000259" key="3">
    <source>
        <dbReference type="PROSITE" id="PS50003"/>
    </source>
</evidence>
<organism evidence="6 7">
    <name type="scientific">Anaeramoeba ignava</name>
    <name type="common">Anaerobic marine amoeba</name>
    <dbReference type="NCBI Taxonomy" id="1746090"/>
    <lineage>
        <taxon>Eukaryota</taxon>
        <taxon>Metamonada</taxon>
        <taxon>Anaeramoebidae</taxon>
        <taxon>Anaeramoeba</taxon>
    </lineage>
</organism>
<dbReference type="Gene3D" id="2.30.29.30">
    <property type="entry name" value="Pleckstrin-homology domain (PH domain)/Phosphotyrosine-binding domain (PTB)"/>
    <property type="match status" value="1"/>
</dbReference>
<dbReference type="Pfam" id="PF00169">
    <property type="entry name" value="PH"/>
    <property type="match status" value="1"/>
</dbReference>
<dbReference type="Proteomes" id="UP001149090">
    <property type="component" value="Unassembled WGS sequence"/>
</dbReference>
<dbReference type="PROSITE" id="PS50003">
    <property type="entry name" value="PH_DOMAIN"/>
    <property type="match status" value="1"/>
</dbReference>
<reference evidence="6" key="1">
    <citation type="submission" date="2022-10" db="EMBL/GenBank/DDBJ databases">
        <title>Novel sulphate-reducing endosymbionts in the free-living metamonad Anaeramoeba.</title>
        <authorList>
            <person name="Jerlstrom-Hultqvist J."/>
            <person name="Cepicka I."/>
            <person name="Gallot-Lavallee L."/>
            <person name="Salas-Leiva D."/>
            <person name="Curtis B.A."/>
            <person name="Zahonova K."/>
            <person name="Pipaliya S."/>
            <person name="Dacks J."/>
            <person name="Roger A.J."/>
        </authorList>
    </citation>
    <scope>NUCLEOTIDE SEQUENCE</scope>
    <source>
        <strain evidence="6">BMAN</strain>
    </source>
</reference>
<evidence type="ECO:0000313" key="6">
    <source>
        <dbReference type="EMBL" id="KAJ5080583.1"/>
    </source>
</evidence>
<comment type="caution">
    <text evidence="6">The sequence shown here is derived from an EMBL/GenBank/DDBJ whole genome shotgun (WGS) entry which is preliminary data.</text>
</comment>
<evidence type="ECO:0000256" key="1">
    <source>
        <dbReference type="ARBA" id="ARBA00022468"/>
    </source>
</evidence>
<feature type="domain" description="Ras-GAP" evidence="4">
    <location>
        <begin position="469"/>
        <end position="657"/>
    </location>
</feature>
<dbReference type="InterPro" id="IPR001849">
    <property type="entry name" value="PH_domain"/>
</dbReference>
<dbReference type="InterPro" id="IPR008936">
    <property type="entry name" value="Rho_GTPase_activation_prot"/>
</dbReference>
<dbReference type="EMBL" id="JAPDFW010000007">
    <property type="protein sequence ID" value="KAJ5080583.1"/>
    <property type="molecule type" value="Genomic_DNA"/>
</dbReference>
<dbReference type="PANTHER" id="PTHR10194">
    <property type="entry name" value="RAS GTPASE-ACTIVATING PROTEINS"/>
    <property type="match status" value="1"/>
</dbReference>
<gene>
    <name evidence="6" type="ORF">M0811_13964</name>
</gene>
<feature type="coiled-coil region" evidence="2">
    <location>
        <begin position="782"/>
        <end position="822"/>
    </location>
</feature>
<evidence type="ECO:0000256" key="2">
    <source>
        <dbReference type="SAM" id="Coils"/>
    </source>
</evidence>
<sequence>MDFLLKEDIKSILELTYEIGFKNYLNKELIKKEKNKAKLSIEIIKNWINEILKKSTQKKVANSLFEDFKKIDFLIEFLLQIFPDLDFKKIALISDLKEKLIYILKEIQNNSYDGFCCSVDDIFNMKKEQFIKFLASLFLWFQNNIKKQYLSKIQKELSIKEQNRDLKYKILTMKQKIQENKRKIDDYQKLQEYKHFQEKESQQKFILYPEKFNSLNQFIQTSEKVSQSLNPLKEDLQDFMNSITKLPSYSTSLFKLLDVKIDDVPVGNIQKIQFKTITSFSNCLRGAFAHFKINFSEEEFKKLITKIKLFEQFDLDPYGVYSEIEDVFPKEYENIIQFRKSSIFILSICDLFVFTVYFKQLFTEKIVEILQENKNILQGSDVDDITRMIYGNIDNFIYFLSDLSKLKDIVQNIMEFLEIQDHINKSEKVIEELFRQSLSKTLFAIFKRLFEENQQEKIKNEMQNFCGDDIESISLSLFNLFDYLGLSIPLLKFTISQTITRISSVQNLFAYSDVSSRILSEFSFIYGAQYLHLTLKPIIIEMIEFNQSFEVDQNLNTDFKSTRNNLSFFLMKTIKTILDSEKDIPPQFRIINNYISTEIEKKFSGKGLISIGRFIFHIFLCPTLVSPQNYSIIKFPLNEDISRGLVLISSAITQLSRKKKFDKSKGYMIFLNEEITSHFKELDEFFMKLSDIKTIQEIDLQKQPNIDFIEFKPIKIYQQRRLNDTLIDTKKESFEFFSIIEFFISNQDDKNKISESKLHQFDKSFKELKILVEDFGNSNKILRELNHKLVEIKQLVEKTTNLTNKNEKNDEKEEEKEEENLIWKNVSVKNTKFEGFVHISKNDSKSKKKGKKRYLILKENVLAIFESKPEEKNIFPLNAIEIDDSLKVSRAKSTNSTFSLSSSKLGNEKDFFIICETRQDFLNWFSLIRESKQIVLENN</sequence>